<gene>
    <name evidence="2" type="ORF">DMT42_26175</name>
</gene>
<protein>
    <submittedName>
        <fullName evidence="2">Uncharacterized protein</fullName>
    </submittedName>
</protein>
<feature type="compositionally biased region" description="Gly residues" evidence="1">
    <location>
        <begin position="83"/>
        <end position="101"/>
    </location>
</feature>
<proteinExistence type="predicted"/>
<evidence type="ECO:0000313" key="2">
    <source>
        <dbReference type="EMBL" id="AWT45425.1"/>
    </source>
</evidence>
<keyword evidence="3" id="KW-1185">Reference proteome</keyword>
<sequence length="122" mass="11982">MDREEHVCPVCGQPVETVVRRHKTLGAWVPVWAPGPCRNPGCAAYGTPAAEEHGRAGSAVGNRSAAPPGEPRAPEPAREDSGTGTGTGTSTGTGAGAGTSAGTGTDTTPAPGTAPDPGPENS</sequence>
<feature type="region of interest" description="Disordered" evidence="1">
    <location>
        <begin position="44"/>
        <end position="122"/>
    </location>
</feature>
<dbReference type="EMBL" id="CP029788">
    <property type="protein sequence ID" value="AWT45425.1"/>
    <property type="molecule type" value="Genomic_DNA"/>
</dbReference>
<dbReference type="Proteomes" id="UP000247634">
    <property type="component" value="Chromosome"/>
</dbReference>
<feature type="compositionally biased region" description="Low complexity" evidence="1">
    <location>
        <begin position="102"/>
        <end position="111"/>
    </location>
</feature>
<dbReference type="AlphaFoldDB" id="A0A2U9P8J8"/>
<feature type="compositionally biased region" description="Basic and acidic residues" evidence="1">
    <location>
        <begin position="72"/>
        <end position="81"/>
    </location>
</feature>
<organism evidence="2 3">
    <name type="scientific">Streptomyces actuosus</name>
    <dbReference type="NCBI Taxonomy" id="1885"/>
    <lineage>
        <taxon>Bacteria</taxon>
        <taxon>Bacillati</taxon>
        <taxon>Actinomycetota</taxon>
        <taxon>Actinomycetes</taxon>
        <taxon>Kitasatosporales</taxon>
        <taxon>Streptomycetaceae</taxon>
        <taxon>Streptomyces</taxon>
    </lineage>
</organism>
<accession>A0A2U9P8J8</accession>
<feature type="compositionally biased region" description="Pro residues" evidence="1">
    <location>
        <begin position="112"/>
        <end position="122"/>
    </location>
</feature>
<evidence type="ECO:0000313" key="3">
    <source>
        <dbReference type="Proteomes" id="UP000247634"/>
    </source>
</evidence>
<name>A0A2U9P8J8_STRAS</name>
<evidence type="ECO:0000256" key="1">
    <source>
        <dbReference type="SAM" id="MobiDB-lite"/>
    </source>
</evidence>
<dbReference type="OrthoDB" id="4326748at2"/>
<reference evidence="2 3" key="1">
    <citation type="submission" date="2018-06" db="EMBL/GenBank/DDBJ databases">
        <title>The complete genome sequence of a nosiheptide producer Streptomyces actuosus ATCC 25421: deducing the ability of producing a new class III lantibiotics.</title>
        <authorList>
            <person name="Liu W."/>
            <person name="Sun F."/>
            <person name="Hu Y."/>
        </authorList>
    </citation>
    <scope>NUCLEOTIDE SEQUENCE [LARGE SCALE GENOMIC DNA]</scope>
    <source>
        <strain evidence="2 3">ATCC 25421</strain>
    </source>
</reference>
<dbReference type="KEGG" id="sact:DMT42_26175"/>